<reference evidence="3 4" key="1">
    <citation type="submission" date="2016-08" db="EMBL/GenBank/DDBJ databases">
        <authorList>
            <person name="Varghese N."/>
            <person name="Submissions Spin"/>
        </authorList>
    </citation>
    <scope>NUCLEOTIDE SEQUENCE [LARGE SCALE GENOMIC DNA]</scope>
    <source>
        <strain evidence="3 4">R-53116</strain>
    </source>
</reference>
<keyword evidence="1" id="KW-0472">Membrane</keyword>
<feature type="transmembrane region" description="Helical" evidence="1">
    <location>
        <begin position="12"/>
        <end position="31"/>
    </location>
</feature>
<dbReference type="EMBL" id="JAAXPM010000002">
    <property type="protein sequence ID" value="NKY66501.1"/>
    <property type="molecule type" value="Genomic_DNA"/>
</dbReference>
<feature type="transmembrane region" description="Helical" evidence="1">
    <location>
        <begin position="43"/>
        <end position="60"/>
    </location>
</feature>
<reference evidence="2 5" key="2">
    <citation type="submission" date="2020-04" db="EMBL/GenBank/DDBJ databases">
        <title>MicrobeNet Type strains.</title>
        <authorList>
            <person name="Nicholson A.C."/>
        </authorList>
    </citation>
    <scope>NUCLEOTIDE SEQUENCE [LARGE SCALE GENOMIC DNA]</scope>
    <source>
        <strain evidence="2 5">CCUG 33494</strain>
    </source>
</reference>
<sequence length="89" mass="10813">MFFKLKRLQQRLSYYFGYMWSFFFYIAPSFIAVDMFNQGEVKFGLVFVCFGFFMSVLCFMTSREKQKRYHETQVALAELDEKIRKTGYE</sequence>
<evidence type="ECO:0000256" key="1">
    <source>
        <dbReference type="SAM" id="Phobius"/>
    </source>
</evidence>
<proteinExistence type="predicted"/>
<gene>
    <name evidence="3" type="ORF">GA0061075_103124</name>
    <name evidence="2" type="ORF">HF960_02130</name>
</gene>
<evidence type="ECO:0000313" key="3">
    <source>
        <dbReference type="EMBL" id="SCB83459.1"/>
    </source>
</evidence>
<evidence type="ECO:0000313" key="4">
    <source>
        <dbReference type="Proteomes" id="UP000182448"/>
    </source>
</evidence>
<keyword evidence="1" id="KW-1133">Transmembrane helix</keyword>
<dbReference type="Proteomes" id="UP000585749">
    <property type="component" value="Unassembled WGS sequence"/>
</dbReference>
<dbReference type="Proteomes" id="UP000182448">
    <property type="component" value="Unassembled WGS sequence"/>
</dbReference>
<organism evidence="2 5">
    <name type="scientific">Weissella hellenica</name>
    <dbReference type="NCBI Taxonomy" id="46256"/>
    <lineage>
        <taxon>Bacteria</taxon>
        <taxon>Bacillati</taxon>
        <taxon>Bacillota</taxon>
        <taxon>Bacilli</taxon>
        <taxon>Lactobacillales</taxon>
        <taxon>Lactobacillaceae</taxon>
        <taxon>Weissella</taxon>
    </lineage>
</organism>
<name>A0A4Y4G510_WEIHE</name>
<keyword evidence="4" id="KW-1185">Reference proteome</keyword>
<dbReference type="GeneID" id="72423586"/>
<dbReference type="RefSeq" id="WP_074426999.1">
    <property type="nucleotide sequence ID" value="NZ_BJEG01000018.1"/>
</dbReference>
<evidence type="ECO:0000313" key="5">
    <source>
        <dbReference type="Proteomes" id="UP000585749"/>
    </source>
</evidence>
<accession>A0A4Y4G510</accession>
<evidence type="ECO:0000313" key="2">
    <source>
        <dbReference type="EMBL" id="NKY66501.1"/>
    </source>
</evidence>
<keyword evidence="1" id="KW-0812">Transmembrane</keyword>
<comment type="caution">
    <text evidence="2">The sequence shown here is derived from an EMBL/GenBank/DDBJ whole genome shotgun (WGS) entry which is preliminary data.</text>
</comment>
<dbReference type="AlphaFoldDB" id="A0A4Y4G510"/>
<dbReference type="EMBL" id="FMAW01000003">
    <property type="protein sequence ID" value="SCB83459.1"/>
    <property type="molecule type" value="Genomic_DNA"/>
</dbReference>
<protein>
    <submittedName>
        <fullName evidence="2">Uncharacterized protein</fullName>
    </submittedName>
</protein>